<evidence type="ECO:0000313" key="3">
    <source>
        <dbReference type="Proteomes" id="UP000234626"/>
    </source>
</evidence>
<keyword evidence="1" id="KW-1133">Transmembrane helix</keyword>
<organism evidence="2 3">
    <name type="scientific">Chimaeribacter arupi</name>
    <dbReference type="NCBI Taxonomy" id="2060066"/>
    <lineage>
        <taxon>Bacteria</taxon>
        <taxon>Pseudomonadati</taxon>
        <taxon>Pseudomonadota</taxon>
        <taxon>Gammaproteobacteria</taxon>
        <taxon>Enterobacterales</taxon>
        <taxon>Yersiniaceae</taxon>
        <taxon>Chimaeribacter</taxon>
    </lineage>
</organism>
<keyword evidence="1" id="KW-0472">Membrane</keyword>
<protein>
    <submittedName>
        <fullName evidence="2">Uncharacterized protein</fullName>
    </submittedName>
</protein>
<dbReference type="RefSeq" id="WP_101836251.1">
    <property type="nucleotide sequence ID" value="NZ_PJZK01000046.1"/>
</dbReference>
<dbReference type="EMBL" id="PJZK01000046">
    <property type="protein sequence ID" value="PLR42688.1"/>
    <property type="molecule type" value="Genomic_DNA"/>
</dbReference>
<keyword evidence="3" id="KW-1185">Reference proteome</keyword>
<sequence length="140" mass="15494">MRNSESDAFDGFEEAGPAKYLKPKDFVGPIMAREDQADRRHLRWAKTVVTISMTLVVALMNWMVINMLSSVVYQEMSMISMGTLPAEYRTVTTNVYLALIGGTVAEVSALFFIIVKSMFKNGAGNEPRDNTATGNDSTKD</sequence>
<accession>A0A2N5EH44</accession>
<gene>
    <name evidence="2" type="ORF">CYR34_21315</name>
</gene>
<dbReference type="AlphaFoldDB" id="A0A2N5EH44"/>
<feature type="transmembrane region" description="Helical" evidence="1">
    <location>
        <begin position="48"/>
        <end position="73"/>
    </location>
</feature>
<comment type="caution">
    <text evidence="2">The sequence shown here is derived from an EMBL/GenBank/DDBJ whole genome shotgun (WGS) entry which is preliminary data.</text>
</comment>
<evidence type="ECO:0000256" key="1">
    <source>
        <dbReference type="SAM" id="Phobius"/>
    </source>
</evidence>
<keyword evidence="1" id="KW-0812">Transmembrane</keyword>
<proteinExistence type="predicted"/>
<feature type="transmembrane region" description="Helical" evidence="1">
    <location>
        <begin position="93"/>
        <end position="115"/>
    </location>
</feature>
<name>A0A2N5EH44_9GAMM</name>
<reference evidence="2 3" key="1">
    <citation type="submission" date="2017-12" db="EMBL/GenBank/DDBJ databases">
        <title>Characterization of six clinical isolates of Enterochimera gen. nov., a novel genus of the Yersiniaciae family and the three species Enterochimera arupensis sp. nov., Enterochimera coloradensis sp. nov, and Enterochimera californica sp. nov.</title>
        <authorList>
            <person name="Rossi A."/>
            <person name="Fisher M."/>
        </authorList>
    </citation>
    <scope>NUCLEOTIDE SEQUENCE [LARGE SCALE GENOMIC DNA]</scope>
    <source>
        <strain evidence="2 3">2016Iso1</strain>
    </source>
</reference>
<evidence type="ECO:0000313" key="2">
    <source>
        <dbReference type="EMBL" id="PLR42688.1"/>
    </source>
</evidence>
<dbReference type="Proteomes" id="UP000234626">
    <property type="component" value="Unassembled WGS sequence"/>
</dbReference>